<name>A0A6A4H4F6_9AGAR</name>
<dbReference type="InterPro" id="IPR031127">
    <property type="entry name" value="E3_UB_ligase_RBR"/>
</dbReference>
<evidence type="ECO:0000256" key="4">
    <source>
        <dbReference type="ARBA" id="ARBA00022771"/>
    </source>
</evidence>
<dbReference type="Pfam" id="PF22191">
    <property type="entry name" value="IBR_1"/>
    <property type="match status" value="1"/>
</dbReference>
<dbReference type="GO" id="GO:0004842">
    <property type="term" value="F:ubiquitin-protein transferase activity"/>
    <property type="evidence" value="ECO:0007669"/>
    <property type="project" value="InterPro"/>
</dbReference>
<evidence type="ECO:0000313" key="12">
    <source>
        <dbReference type="Proteomes" id="UP000799118"/>
    </source>
</evidence>
<dbReference type="SUPFAM" id="SSF57850">
    <property type="entry name" value="RING/U-box"/>
    <property type="match status" value="2"/>
</dbReference>
<dbReference type="InterPro" id="IPR001841">
    <property type="entry name" value="Znf_RING"/>
</dbReference>
<keyword evidence="4 7" id="KW-0863">Zinc-finger</keyword>
<dbReference type="PROSITE" id="PS50089">
    <property type="entry name" value="ZF_RING_2"/>
    <property type="match status" value="1"/>
</dbReference>
<evidence type="ECO:0000256" key="8">
    <source>
        <dbReference type="SAM" id="Coils"/>
    </source>
</evidence>
<evidence type="ECO:0000256" key="7">
    <source>
        <dbReference type="PROSITE-ProRule" id="PRU00175"/>
    </source>
</evidence>
<evidence type="ECO:0000313" key="11">
    <source>
        <dbReference type="EMBL" id="KAE9393079.1"/>
    </source>
</evidence>
<dbReference type="GO" id="GO:0016567">
    <property type="term" value="P:protein ubiquitination"/>
    <property type="evidence" value="ECO:0007669"/>
    <property type="project" value="InterPro"/>
</dbReference>
<dbReference type="InterPro" id="IPR044066">
    <property type="entry name" value="TRIAD_supradom"/>
</dbReference>
<dbReference type="SMART" id="SM00184">
    <property type="entry name" value="RING"/>
    <property type="match status" value="2"/>
</dbReference>
<evidence type="ECO:0008006" key="13">
    <source>
        <dbReference type="Google" id="ProtNLM"/>
    </source>
</evidence>
<keyword evidence="5" id="KW-0833">Ubl conjugation pathway</keyword>
<feature type="domain" description="RING-type" evidence="10">
    <location>
        <begin position="472"/>
        <end position="692"/>
    </location>
</feature>
<keyword evidence="12" id="KW-1185">Reference proteome</keyword>
<evidence type="ECO:0000256" key="6">
    <source>
        <dbReference type="ARBA" id="ARBA00022833"/>
    </source>
</evidence>
<dbReference type="OrthoDB" id="1431934at2759"/>
<evidence type="ECO:0000256" key="2">
    <source>
        <dbReference type="ARBA" id="ARBA00022723"/>
    </source>
</evidence>
<keyword evidence="1" id="KW-0808">Transferase</keyword>
<dbReference type="Gene3D" id="1.20.120.1750">
    <property type="match status" value="1"/>
</dbReference>
<gene>
    <name evidence="11" type="ORF">BT96DRAFT_979104</name>
</gene>
<dbReference type="InterPro" id="IPR013083">
    <property type="entry name" value="Znf_RING/FYVE/PHD"/>
</dbReference>
<proteinExistence type="predicted"/>
<dbReference type="PANTHER" id="PTHR11685">
    <property type="entry name" value="RBR FAMILY RING FINGER AND IBR DOMAIN-CONTAINING"/>
    <property type="match status" value="1"/>
</dbReference>
<keyword evidence="3" id="KW-0677">Repeat</keyword>
<dbReference type="InterPro" id="IPR017907">
    <property type="entry name" value="Znf_RING_CS"/>
</dbReference>
<dbReference type="Gene3D" id="3.30.40.10">
    <property type="entry name" value="Zinc/RING finger domain, C3HC4 (zinc finger)"/>
    <property type="match status" value="1"/>
</dbReference>
<dbReference type="GO" id="GO:0008270">
    <property type="term" value="F:zinc ion binding"/>
    <property type="evidence" value="ECO:0007669"/>
    <property type="project" value="UniProtKB-KW"/>
</dbReference>
<dbReference type="AlphaFoldDB" id="A0A6A4H4F6"/>
<dbReference type="PROSITE" id="PS51873">
    <property type="entry name" value="TRIAD"/>
    <property type="match status" value="1"/>
</dbReference>
<evidence type="ECO:0000256" key="3">
    <source>
        <dbReference type="ARBA" id="ARBA00022737"/>
    </source>
</evidence>
<dbReference type="EMBL" id="ML769581">
    <property type="protein sequence ID" value="KAE9393079.1"/>
    <property type="molecule type" value="Genomic_DNA"/>
</dbReference>
<feature type="coiled-coil region" evidence="8">
    <location>
        <begin position="272"/>
        <end position="306"/>
    </location>
</feature>
<protein>
    <recommendedName>
        <fullName evidence="13">RING-type domain-containing protein</fullName>
    </recommendedName>
</protein>
<evidence type="ECO:0000256" key="5">
    <source>
        <dbReference type="ARBA" id="ARBA00022786"/>
    </source>
</evidence>
<reference evidence="11" key="1">
    <citation type="journal article" date="2019" name="Environ. Microbiol.">
        <title>Fungal ecological strategies reflected in gene transcription - a case study of two litter decomposers.</title>
        <authorList>
            <person name="Barbi F."/>
            <person name="Kohler A."/>
            <person name="Barry K."/>
            <person name="Baskaran P."/>
            <person name="Daum C."/>
            <person name="Fauchery L."/>
            <person name="Ihrmark K."/>
            <person name="Kuo A."/>
            <person name="LaButti K."/>
            <person name="Lipzen A."/>
            <person name="Morin E."/>
            <person name="Grigoriev I.V."/>
            <person name="Henrissat B."/>
            <person name="Lindahl B."/>
            <person name="Martin F."/>
        </authorList>
    </citation>
    <scope>NUCLEOTIDE SEQUENCE</scope>
    <source>
        <strain evidence="11">JB14</strain>
    </source>
</reference>
<organism evidence="11 12">
    <name type="scientific">Gymnopus androsaceus JB14</name>
    <dbReference type="NCBI Taxonomy" id="1447944"/>
    <lineage>
        <taxon>Eukaryota</taxon>
        <taxon>Fungi</taxon>
        <taxon>Dikarya</taxon>
        <taxon>Basidiomycota</taxon>
        <taxon>Agaricomycotina</taxon>
        <taxon>Agaricomycetes</taxon>
        <taxon>Agaricomycetidae</taxon>
        <taxon>Agaricales</taxon>
        <taxon>Marasmiineae</taxon>
        <taxon>Omphalotaceae</taxon>
        <taxon>Gymnopus</taxon>
    </lineage>
</organism>
<dbReference type="PROSITE" id="PS00518">
    <property type="entry name" value="ZF_RING_1"/>
    <property type="match status" value="1"/>
</dbReference>
<dbReference type="Pfam" id="PF13639">
    <property type="entry name" value="zf-RING_2"/>
    <property type="match status" value="1"/>
</dbReference>
<keyword evidence="2" id="KW-0479">Metal-binding</keyword>
<keyword evidence="6" id="KW-0862">Zinc</keyword>
<feature type="coiled-coil region" evidence="8">
    <location>
        <begin position="405"/>
        <end position="462"/>
    </location>
</feature>
<dbReference type="Proteomes" id="UP000799118">
    <property type="component" value="Unassembled WGS sequence"/>
</dbReference>
<evidence type="ECO:0000259" key="10">
    <source>
        <dbReference type="PROSITE" id="PS51873"/>
    </source>
</evidence>
<evidence type="ECO:0000259" key="9">
    <source>
        <dbReference type="PROSITE" id="PS50089"/>
    </source>
</evidence>
<feature type="domain" description="RING-type" evidence="9">
    <location>
        <begin position="476"/>
        <end position="523"/>
    </location>
</feature>
<sequence length="706" mass="79239">MFTPPENSSLLSQDAAICHSPLLHSIIAGREHAQSFPNSQYRTGGVSFCGLAALNCVRSAFRLGGPAPILQSLLGNIAADTTNEILSASDRWPGSAHLEVDDLLQLPLFSRSLMHLDYRKYDGVDINQLVALLRQLEGCAGLVAAIIIRSPEIIACLKVPLHDMNLDSSSCSAAPSHVFVIFDSHPRPSYPDGAGWFFSTSLDATAGHLHTLIRVDRRIFVDPDRQWQAHWLLNQFSAHIVAPQEHQECKDADMQCLIRVTSFRILELQAELAEAKYCNNTLESTNKKYEEELDELRSSKHQKGIKGLVYMGRKRLESIRSSATVLHRQSLLSTSSHLSDCSAGQFHHPQAARLSGSLQNTANNIRDIKGKGREHIDHSFSSTLVDTNFTQHDQQQSRQVEQQSLALAASLQEQHEDEVRQLEQQNIALAASLQELQEQHNRMIAIQQQRQYEDEARELEQQNFAFAASAKATFTCGVCMENVIDEDLALIDNCQHQFCRECLQGYALSKIKDRRFPIICPICMNDKAHLNPGTIGQSLIEQMHIPQKDYEIFVEMMLSQYSIPVHCSRCLRTVYVDRDEYREEAIVTCPLPGCDHAWCKDCMQDIDFEGPPHSCDGSNELANLMREKGWKACPGCQTNIQKADGCNHMTCPSPGCNMHFCYRCGQGIIRSALASEVGNAISGHYSACHLFEEEEDEEDEEDEEEW</sequence>
<accession>A0A6A4H4F6</accession>
<keyword evidence="8" id="KW-0175">Coiled coil</keyword>
<evidence type="ECO:0000256" key="1">
    <source>
        <dbReference type="ARBA" id="ARBA00022679"/>
    </source>
</evidence>